<dbReference type="OrthoDB" id="9805137at2"/>
<dbReference type="InterPro" id="IPR041854">
    <property type="entry name" value="BFD-like_2Fe2S-bd_dom_sf"/>
</dbReference>
<dbReference type="InterPro" id="IPR007419">
    <property type="entry name" value="BFD-like_2Fe2S-bd_dom"/>
</dbReference>
<sequence>MPELICYCFGYSADDIEQDIRNNGRSTIFERIMNEKKAGGCQCTEKNPKGR</sequence>
<feature type="domain" description="BFD-like [2Fe-2S]-binding" evidence="1">
    <location>
        <begin position="4"/>
        <end position="43"/>
    </location>
</feature>
<proteinExistence type="predicted"/>
<evidence type="ECO:0000313" key="2">
    <source>
        <dbReference type="EMBL" id="EMG37978.1"/>
    </source>
</evidence>
<organism evidence="2 3">
    <name type="scientific">Desulfocurvibacter africanus PCS</name>
    <dbReference type="NCBI Taxonomy" id="1262666"/>
    <lineage>
        <taxon>Bacteria</taxon>
        <taxon>Pseudomonadati</taxon>
        <taxon>Thermodesulfobacteriota</taxon>
        <taxon>Desulfovibrionia</taxon>
        <taxon>Desulfovibrionales</taxon>
        <taxon>Desulfovibrionaceae</taxon>
        <taxon>Desulfocurvibacter</taxon>
    </lineage>
</organism>
<reference evidence="2 3" key="1">
    <citation type="journal article" date="2013" name="Genome Announc.">
        <title>Draft Genome Sequence for Desulfovibrio africanus Strain PCS.</title>
        <authorList>
            <person name="Brown S.D."/>
            <person name="Utturkar S.M."/>
            <person name="Arkin A.P."/>
            <person name="Deutschbauer A.M."/>
            <person name="Elias D.A."/>
            <person name="Hazen T.C."/>
            <person name="Chakraborty R."/>
        </authorList>
    </citation>
    <scope>NUCLEOTIDE SEQUENCE [LARGE SCALE GENOMIC DNA]</scope>
    <source>
        <strain evidence="2 3">PCS</strain>
    </source>
</reference>
<dbReference type="CDD" id="cd10141">
    <property type="entry name" value="CopZ-like_Fer2_BFD-like"/>
    <property type="match status" value="1"/>
</dbReference>
<comment type="caution">
    <text evidence="2">The sequence shown here is derived from an EMBL/GenBank/DDBJ whole genome shotgun (WGS) entry which is preliminary data.</text>
</comment>
<dbReference type="Gene3D" id="1.10.10.1100">
    <property type="entry name" value="BFD-like [2Fe-2S]-binding domain"/>
    <property type="match status" value="1"/>
</dbReference>
<dbReference type="Proteomes" id="UP000011922">
    <property type="component" value="Unassembled WGS sequence"/>
</dbReference>
<dbReference type="Pfam" id="PF04324">
    <property type="entry name" value="Fer2_BFD"/>
    <property type="match status" value="1"/>
</dbReference>
<gene>
    <name evidence="2" type="ORF">PCS_01377</name>
</gene>
<dbReference type="AlphaFoldDB" id="M5Q359"/>
<name>M5Q359_DESAF</name>
<accession>M5Q359</accession>
<protein>
    <submittedName>
        <fullName evidence="2">BFD-like (2Fe-2S) protein</fullName>
    </submittedName>
</protein>
<evidence type="ECO:0000313" key="3">
    <source>
        <dbReference type="Proteomes" id="UP000011922"/>
    </source>
</evidence>
<dbReference type="PATRIC" id="fig|1262666.3.peg.1392"/>
<evidence type="ECO:0000259" key="1">
    <source>
        <dbReference type="Pfam" id="PF04324"/>
    </source>
</evidence>
<dbReference type="EMBL" id="AOSV01000012">
    <property type="protein sequence ID" value="EMG37978.1"/>
    <property type="molecule type" value="Genomic_DNA"/>
</dbReference>